<evidence type="ECO:0000313" key="4">
    <source>
        <dbReference type="EMBL" id="MBD3929998.1"/>
    </source>
</evidence>
<dbReference type="Gene3D" id="1.10.10.10">
    <property type="entry name" value="Winged helix-like DNA-binding domain superfamily/Winged helix DNA-binding domain"/>
    <property type="match status" value="1"/>
</dbReference>
<dbReference type="SUPFAM" id="SSF48452">
    <property type="entry name" value="TPR-like"/>
    <property type="match status" value="1"/>
</dbReference>
<dbReference type="AlphaFoldDB" id="A0A927I9U3"/>
<evidence type="ECO:0000259" key="3">
    <source>
        <dbReference type="PROSITE" id="PS50043"/>
    </source>
</evidence>
<dbReference type="GO" id="GO:0006355">
    <property type="term" value="P:regulation of DNA-templated transcription"/>
    <property type="evidence" value="ECO:0007669"/>
    <property type="project" value="InterPro"/>
</dbReference>
<dbReference type="RefSeq" id="WP_191207318.1">
    <property type="nucleotide sequence ID" value="NZ_BAABKL010000025.1"/>
</dbReference>
<sequence length="946" mass="101227">MGQACSLLERDDELALSDAALRRVGSGDGAMVIFEGGDGLGKTGLLASVRADAADRGFQVFQARGNVLEQRFRWGVVRQLFERRSGVGPSEVLDGALVGPAVLAGDLFDYTRNPRLEDTASRDDHLYSALHGLYWLCRNLARERPLLLLIDDADCADVESLRFVNYVANRLEGSGILLVLSCGQSGPADTRDLITSASVLPSASHAVLAPLSPEAVRRRIAERLGREPHAGFSAACLATTGGNPLHLEELLKELHRHGLAPVDSTAEQVPLLTPARVARRLLRQLSRLPHEATALATAVAVLGADARPRHCAVVAELGEAEAAAQAAGLRDVGVLGPGLPYSFQRPELGRILFAETPAHIRSAAHGRAAHCLYAARADSTTVAGHLCRAEPGTARWAADVLVSAAQEEMRGGHPEHAVRYLRRALAEPLSAPDRSRLLGALGSAQLRSRDPEALVHLRQALVRSPDAERDLRVRLDMGLALLAVGRSEEAVRVFGQLAEEEPGGTVLTHWSSAASMASRLAGGSGRRSRGARAGRGPLPAAHAAFEAMARGLPVNRVRRLASAAGRTFRLPTHDTEITDASVAAWTLAQCDRPDLADRILSDLVVQASEAGWLLAGATAAALRAGVLLDAGRTAEAEALARGVLGDHDARRLTTMGVPLAAAALVHCLVDTQRPEEARELLARFDLADRLPEAAHFVPLRLARARLRIRLGEHEAGLAEMCACREQVRRQGWRYPAAVCAVLPDAVHAVALTADPGTARRIAREEVEHARAFGAARPLAVALRTYGERLGGAEGLRRLEEAHHILEPLPYLPDRGRTLLALGSVLRRDGNRSAARKQLQHALELARTSGASALENAARAELRLAGDRLAGGTLRSPASLTPAEERVARKAAEGMSNREISQALFVTVKTVEWHLSQAYAKLGISRRAELPRVLADRGLRVGERTPA</sequence>
<dbReference type="Proteomes" id="UP000632289">
    <property type="component" value="Unassembled WGS sequence"/>
</dbReference>
<dbReference type="GO" id="GO:0005737">
    <property type="term" value="C:cytoplasm"/>
    <property type="evidence" value="ECO:0007669"/>
    <property type="project" value="TreeGrafter"/>
</dbReference>
<dbReference type="CDD" id="cd06170">
    <property type="entry name" value="LuxR_C_like"/>
    <property type="match status" value="1"/>
</dbReference>
<dbReference type="GO" id="GO:0004016">
    <property type="term" value="F:adenylate cyclase activity"/>
    <property type="evidence" value="ECO:0007669"/>
    <property type="project" value="TreeGrafter"/>
</dbReference>
<dbReference type="GO" id="GO:0003677">
    <property type="term" value="F:DNA binding"/>
    <property type="evidence" value="ECO:0007669"/>
    <property type="project" value="InterPro"/>
</dbReference>
<dbReference type="SMART" id="SM00421">
    <property type="entry name" value="HTH_LUXR"/>
    <property type="match status" value="1"/>
</dbReference>
<accession>A0A927I9U3</accession>
<dbReference type="InterPro" id="IPR027417">
    <property type="entry name" value="P-loop_NTPase"/>
</dbReference>
<dbReference type="Pfam" id="PF13191">
    <property type="entry name" value="AAA_16"/>
    <property type="match status" value="1"/>
</dbReference>
<dbReference type="InterPro" id="IPR011990">
    <property type="entry name" value="TPR-like_helical_dom_sf"/>
</dbReference>
<proteinExistence type="predicted"/>
<dbReference type="PANTHER" id="PTHR16305:SF35">
    <property type="entry name" value="TRANSCRIPTIONAL ACTIVATOR DOMAIN"/>
    <property type="match status" value="1"/>
</dbReference>
<dbReference type="Gene3D" id="1.25.40.10">
    <property type="entry name" value="Tetratricopeptide repeat domain"/>
    <property type="match status" value="2"/>
</dbReference>
<dbReference type="SUPFAM" id="SSF46894">
    <property type="entry name" value="C-terminal effector domain of the bipartite response regulators"/>
    <property type="match status" value="1"/>
</dbReference>
<comment type="caution">
    <text evidence="4">The sequence shown here is derived from an EMBL/GenBank/DDBJ whole genome shotgun (WGS) entry which is preliminary data.</text>
</comment>
<keyword evidence="1" id="KW-0547">Nucleotide-binding</keyword>
<keyword evidence="5" id="KW-1185">Reference proteome</keyword>
<name>A0A927I9U3_9ACTN</name>
<gene>
    <name evidence="4" type="ORF">IF129_00225</name>
</gene>
<dbReference type="SUPFAM" id="SSF52540">
    <property type="entry name" value="P-loop containing nucleoside triphosphate hydrolases"/>
    <property type="match status" value="1"/>
</dbReference>
<feature type="domain" description="HTH luxR-type" evidence="3">
    <location>
        <begin position="872"/>
        <end position="937"/>
    </location>
</feature>
<evidence type="ECO:0000256" key="1">
    <source>
        <dbReference type="ARBA" id="ARBA00022741"/>
    </source>
</evidence>
<dbReference type="PANTHER" id="PTHR16305">
    <property type="entry name" value="TESTICULAR SOLUBLE ADENYLYL CYCLASE"/>
    <property type="match status" value="1"/>
</dbReference>
<keyword evidence="2" id="KW-0067">ATP-binding</keyword>
<evidence type="ECO:0000256" key="2">
    <source>
        <dbReference type="ARBA" id="ARBA00022840"/>
    </source>
</evidence>
<dbReference type="InterPro" id="IPR041664">
    <property type="entry name" value="AAA_16"/>
</dbReference>
<dbReference type="InterPro" id="IPR036388">
    <property type="entry name" value="WH-like_DNA-bd_sf"/>
</dbReference>
<protein>
    <submittedName>
        <fullName evidence="4">Tetratricopeptide repeat protein</fullName>
    </submittedName>
</protein>
<organism evidence="4 5">
    <name type="scientific">Streptomyces chumphonensis</name>
    <dbReference type="NCBI Taxonomy" id="1214925"/>
    <lineage>
        <taxon>Bacteria</taxon>
        <taxon>Bacillati</taxon>
        <taxon>Actinomycetota</taxon>
        <taxon>Actinomycetes</taxon>
        <taxon>Kitasatosporales</taxon>
        <taxon>Streptomycetaceae</taxon>
        <taxon>Streptomyces</taxon>
    </lineage>
</organism>
<evidence type="ECO:0000313" key="5">
    <source>
        <dbReference type="Proteomes" id="UP000632289"/>
    </source>
</evidence>
<dbReference type="GO" id="GO:0005524">
    <property type="term" value="F:ATP binding"/>
    <property type="evidence" value="ECO:0007669"/>
    <property type="project" value="UniProtKB-KW"/>
</dbReference>
<dbReference type="PROSITE" id="PS50043">
    <property type="entry name" value="HTH_LUXR_2"/>
    <property type="match status" value="1"/>
</dbReference>
<dbReference type="InterPro" id="IPR016032">
    <property type="entry name" value="Sig_transdc_resp-reg_C-effctor"/>
</dbReference>
<dbReference type="PRINTS" id="PR00038">
    <property type="entry name" value="HTHLUXR"/>
</dbReference>
<dbReference type="InterPro" id="IPR000792">
    <property type="entry name" value="Tscrpt_reg_LuxR_C"/>
</dbReference>
<dbReference type="EMBL" id="JACXYU010000001">
    <property type="protein sequence ID" value="MBD3929998.1"/>
    <property type="molecule type" value="Genomic_DNA"/>
</dbReference>
<reference evidence="4" key="1">
    <citation type="submission" date="2020-09" db="EMBL/GenBank/DDBJ databases">
        <title>Secondary metabolite and genome analysis of marine Streptomyces chumphonensis KK1-2T.</title>
        <authorList>
            <person name="Phongsopitanun W."/>
            <person name="Kanchanasin P."/>
            <person name="Pittayakhajonwut P."/>
            <person name="Suwanborirux K."/>
            <person name="Tanasupawat S."/>
        </authorList>
    </citation>
    <scope>NUCLEOTIDE SEQUENCE</scope>
    <source>
        <strain evidence="4">KK1-2</strain>
    </source>
</reference>
<dbReference type="Pfam" id="PF00196">
    <property type="entry name" value="GerE"/>
    <property type="match status" value="1"/>
</dbReference>